<protein>
    <submittedName>
        <fullName evidence="1">Uncharacterized protein</fullName>
    </submittedName>
</protein>
<proteinExistence type="predicted"/>
<sequence length="220" mass="24036">MSTNTNIIPQLYAQGSFEANPPFDSVVKPASFYKVEDVVTPAQLQARKTDLFKTVWEPAGADDATYQAQLATLTNLNGAIIVLSSKNAPDVYVPSTYIKSFPLVDGVIYEHLCIITDCGAVPPAFKDLLNSAIDHFNNYMKDNLGLANPRTVLGTIQTRGYVPKEQAEAWENTRQQQIQENPSDLIRLNNANATVAQQAAYIAELEAALQAAQTATTTEK</sequence>
<dbReference type="InterPro" id="IPR055618">
    <property type="entry name" value="DUF7194"/>
</dbReference>
<keyword evidence="2" id="KW-1185">Reference proteome</keyword>
<reference evidence="1" key="1">
    <citation type="submission" date="2021-07" db="EMBL/GenBank/DDBJ databases">
        <authorList>
            <person name="Roth S.J."/>
            <person name="Krukonis G.P."/>
            <person name="Delesalle V.A."/>
        </authorList>
    </citation>
    <scope>NUCLEOTIDE SEQUENCE</scope>
</reference>
<evidence type="ECO:0000313" key="2">
    <source>
        <dbReference type="Proteomes" id="UP000827517"/>
    </source>
</evidence>
<dbReference type="RefSeq" id="YP_010667996.1">
    <property type="nucleotide sequence ID" value="NC_070952.1"/>
</dbReference>
<evidence type="ECO:0000313" key="1">
    <source>
        <dbReference type="EMBL" id="QZA70715.1"/>
    </source>
</evidence>
<name>A0AAE7X0S6_9CAUD</name>
<gene>
    <name evidence="1" type="primary">242</name>
    <name evidence="1" type="ORF">AH04_242</name>
</gene>
<dbReference type="KEGG" id="vg:77944120"/>
<dbReference type="EMBL" id="MZ501267">
    <property type="protein sequence ID" value="QZA70715.1"/>
    <property type="molecule type" value="Genomic_DNA"/>
</dbReference>
<dbReference type="Pfam" id="PF23824">
    <property type="entry name" value="DUF7194"/>
    <property type="match status" value="1"/>
</dbReference>
<organism evidence="1 2">
    <name type="scientific">Erwinia phage AH04</name>
    <dbReference type="NCBI Taxonomy" id="2869569"/>
    <lineage>
        <taxon>Viruses</taxon>
        <taxon>Duplodnaviria</taxon>
        <taxon>Heunggongvirae</taxon>
        <taxon>Uroviricota</taxon>
        <taxon>Caudoviricetes</taxon>
        <taxon>Chimalliviridae</taxon>
        <taxon>Meadowvirus</taxon>
        <taxon>Meadowvirus AH04</taxon>
    </lineage>
</organism>
<dbReference type="Proteomes" id="UP000827517">
    <property type="component" value="Segment"/>
</dbReference>
<accession>A0AAE7X0S6</accession>
<dbReference type="GeneID" id="77944120"/>